<dbReference type="EMBL" id="AP026866">
    <property type="protein sequence ID" value="BDS07653.1"/>
    <property type="molecule type" value="Genomic_DNA"/>
</dbReference>
<gene>
    <name evidence="2" type="ORF">NT6N_26930</name>
</gene>
<dbReference type="SUPFAM" id="SSF53756">
    <property type="entry name" value="UDP-Glycosyltransferase/glycogen phosphorylase"/>
    <property type="match status" value="1"/>
</dbReference>
<keyword evidence="1 2" id="KW-0808">Transferase</keyword>
<dbReference type="KEGG" id="osu:NT6N_26930"/>
<dbReference type="Gene3D" id="3.40.50.2000">
    <property type="entry name" value="Glycogen Phosphorylase B"/>
    <property type="match status" value="1"/>
</dbReference>
<dbReference type="PANTHER" id="PTHR46401:SF2">
    <property type="entry name" value="GLYCOSYLTRANSFERASE WBBK-RELATED"/>
    <property type="match status" value="1"/>
</dbReference>
<organism evidence="2">
    <name type="scientific">Oceaniferula spumae</name>
    <dbReference type="NCBI Taxonomy" id="2979115"/>
    <lineage>
        <taxon>Bacteria</taxon>
        <taxon>Pseudomonadati</taxon>
        <taxon>Verrucomicrobiota</taxon>
        <taxon>Verrucomicrobiia</taxon>
        <taxon>Verrucomicrobiales</taxon>
        <taxon>Verrucomicrobiaceae</taxon>
        <taxon>Oceaniferula</taxon>
    </lineage>
</organism>
<protein>
    <submittedName>
        <fullName evidence="2">Glycosyl transferase</fullName>
    </submittedName>
</protein>
<dbReference type="GO" id="GO:0016757">
    <property type="term" value="F:glycosyltransferase activity"/>
    <property type="evidence" value="ECO:0007669"/>
    <property type="project" value="TreeGrafter"/>
</dbReference>
<proteinExistence type="predicted"/>
<sequence>MWIVCQIGAREHYAIARALIHKGALRMMVTDCWVNPGGIIDLLPVAKKLRDRHHAQLHEANVKAPNWTLLMFELRQRIKKRRGWSVNMARNILFQRLAVRILSKSKFLGNSHVIFSYSYAARDLFEHARKRGWKTVLGQIDPGPEEERIVAAEHLRYPQLGSRWKPAPAEYWDLWREEINLADTIVVNSEWSKQCLLKEGIPKEKLKIIPLVYDGAKNISLLESGGGSQPITGDGHQIYKVLFLGQINLRKGIGRLLEAMRLLKDDAIHLTLAGPCEIDESAWHDLPNVKWVGSVPRSQVGQLYEEAEVFILPTLSDGYAITQLEALSRGLPVIASAHCGSAVDHGVNGWILADIEPQTIAEAIRLSRRQPLKPVVSEATFSMDDLGDALIDLV</sequence>
<reference evidence="2" key="1">
    <citation type="submission" date="2024-07" db="EMBL/GenBank/DDBJ databases">
        <title>Complete genome sequence of Verrucomicrobiaceae bacterium NT6N.</title>
        <authorList>
            <person name="Huang C."/>
            <person name="Takami H."/>
            <person name="Hamasaki K."/>
        </authorList>
    </citation>
    <scope>NUCLEOTIDE SEQUENCE</scope>
    <source>
        <strain evidence="2">NT6N</strain>
    </source>
</reference>
<dbReference type="GO" id="GO:0009103">
    <property type="term" value="P:lipopolysaccharide biosynthetic process"/>
    <property type="evidence" value="ECO:0007669"/>
    <property type="project" value="TreeGrafter"/>
</dbReference>
<accession>A0AAT9FNW0</accession>
<evidence type="ECO:0000313" key="2">
    <source>
        <dbReference type="EMBL" id="BDS07653.1"/>
    </source>
</evidence>
<dbReference type="AlphaFoldDB" id="A0AAT9FNW0"/>
<name>A0AAT9FNW0_9BACT</name>
<dbReference type="Pfam" id="PF13692">
    <property type="entry name" value="Glyco_trans_1_4"/>
    <property type="match status" value="1"/>
</dbReference>
<evidence type="ECO:0000256" key="1">
    <source>
        <dbReference type="ARBA" id="ARBA00022679"/>
    </source>
</evidence>
<dbReference type="PANTHER" id="PTHR46401">
    <property type="entry name" value="GLYCOSYLTRANSFERASE WBBK-RELATED"/>
    <property type="match status" value="1"/>
</dbReference>
<dbReference type="CDD" id="cd03801">
    <property type="entry name" value="GT4_PimA-like"/>
    <property type="match status" value="1"/>
</dbReference>